<evidence type="ECO:0000256" key="1">
    <source>
        <dbReference type="ARBA" id="ARBA00011385"/>
    </source>
</evidence>
<dbReference type="EMBL" id="CM000841">
    <property type="protein sequence ID" value="KRH45995.1"/>
    <property type="molecule type" value="Genomic_DNA"/>
</dbReference>
<dbReference type="InterPro" id="IPR001589">
    <property type="entry name" value="Actinin_actin-bd_CS"/>
</dbReference>
<dbReference type="InterPro" id="IPR036872">
    <property type="entry name" value="CH_dom_sf"/>
</dbReference>
<dbReference type="PROSITE" id="PS00020">
    <property type="entry name" value="ACTININ_2"/>
    <property type="match status" value="1"/>
</dbReference>
<keyword evidence="5" id="KW-0472">Membrane</keyword>
<dbReference type="InterPro" id="IPR007052">
    <property type="entry name" value="CS_dom"/>
</dbReference>
<dbReference type="CDD" id="cd21299">
    <property type="entry name" value="CH_AtFIM_like_rpt3"/>
    <property type="match status" value="1"/>
</dbReference>
<dbReference type="Gene3D" id="2.60.40.790">
    <property type="match status" value="1"/>
</dbReference>
<evidence type="ECO:0000313" key="8">
    <source>
        <dbReference type="EnsemblPlants" id="KRH45995"/>
    </source>
</evidence>
<evidence type="ECO:0000259" key="6">
    <source>
        <dbReference type="PROSITE" id="PS50021"/>
    </source>
</evidence>
<accession>A0A0R0J1Q2</accession>
<dbReference type="GO" id="GO:0006950">
    <property type="term" value="P:response to stress"/>
    <property type="evidence" value="ECO:0007669"/>
    <property type="project" value="UniProtKB-ARBA"/>
</dbReference>
<dbReference type="InParanoid" id="A0A0R0J1Q2"/>
<comment type="subunit">
    <text evidence="1">Interacts with F-actin.</text>
</comment>
<dbReference type="GO" id="GO:0051017">
    <property type="term" value="P:actin filament bundle assembly"/>
    <property type="evidence" value="ECO:0000318"/>
    <property type="project" value="GO_Central"/>
</dbReference>
<dbReference type="GO" id="GO:0005884">
    <property type="term" value="C:actin filament"/>
    <property type="evidence" value="ECO:0000318"/>
    <property type="project" value="GO_Central"/>
</dbReference>
<dbReference type="STRING" id="3847.A0A0R0J1Q2"/>
<dbReference type="FunFam" id="1.10.418.10:FF:000034">
    <property type="entry name" value="Fimbrin-2 like"/>
    <property type="match status" value="1"/>
</dbReference>
<dbReference type="AlphaFoldDB" id="A0A0R0J1Q2"/>
<dbReference type="Proteomes" id="UP000008827">
    <property type="component" value="Chromosome 8"/>
</dbReference>
<dbReference type="SUPFAM" id="SSF49764">
    <property type="entry name" value="HSP20-like chaperones"/>
    <property type="match status" value="1"/>
</dbReference>
<dbReference type="InterPro" id="IPR001715">
    <property type="entry name" value="CH_dom"/>
</dbReference>
<dbReference type="InterPro" id="IPR039959">
    <property type="entry name" value="Fimbrin/Plastin"/>
</dbReference>
<dbReference type="GO" id="GO:0005737">
    <property type="term" value="C:cytoplasm"/>
    <property type="evidence" value="ECO:0000318"/>
    <property type="project" value="GO_Central"/>
</dbReference>
<dbReference type="GO" id="GO:0032432">
    <property type="term" value="C:actin filament bundle"/>
    <property type="evidence" value="ECO:0000318"/>
    <property type="project" value="GO_Central"/>
</dbReference>
<dbReference type="InterPro" id="IPR015421">
    <property type="entry name" value="PyrdxlP-dep_Trfase_major"/>
</dbReference>
<dbReference type="EnsemblPlants" id="KRH45995">
    <property type="protein sequence ID" value="KRH45995"/>
    <property type="gene ID" value="GLYMA_08G305500"/>
</dbReference>
<feature type="transmembrane region" description="Helical" evidence="5">
    <location>
        <begin position="98"/>
        <end position="123"/>
    </location>
</feature>
<dbReference type="Gene3D" id="1.10.418.10">
    <property type="entry name" value="Calponin-like domain"/>
    <property type="match status" value="2"/>
</dbReference>
<dbReference type="Gene3D" id="3.40.640.10">
    <property type="entry name" value="Type I PLP-dependent aspartate aminotransferase-like (Major domain)"/>
    <property type="match status" value="1"/>
</dbReference>
<dbReference type="SUPFAM" id="SSF53383">
    <property type="entry name" value="PLP-dependent transferases"/>
    <property type="match status" value="1"/>
</dbReference>
<dbReference type="SMART" id="SM00033">
    <property type="entry name" value="CH"/>
    <property type="match status" value="1"/>
</dbReference>
<evidence type="ECO:0000313" key="9">
    <source>
        <dbReference type="Proteomes" id="UP000008827"/>
    </source>
</evidence>
<reference evidence="8" key="2">
    <citation type="submission" date="2018-02" db="UniProtKB">
        <authorList>
            <consortium name="EnsemblPlants"/>
        </authorList>
    </citation>
    <scope>IDENTIFICATION</scope>
    <source>
        <strain evidence="8">Williams 82</strain>
    </source>
</reference>
<feature type="region of interest" description="Disordered" evidence="4">
    <location>
        <begin position="52"/>
        <end position="93"/>
    </location>
</feature>
<name>A0A0R0J1Q2_SOYBN</name>
<dbReference type="Gramene" id="KRH45995">
    <property type="protein sequence ID" value="KRH45995"/>
    <property type="gene ID" value="GLYMA_08G305500"/>
</dbReference>
<evidence type="ECO:0000256" key="5">
    <source>
        <dbReference type="SAM" id="Phobius"/>
    </source>
</evidence>
<dbReference type="GO" id="GO:0051015">
    <property type="term" value="F:actin filament binding"/>
    <property type="evidence" value="ECO:0000318"/>
    <property type="project" value="GO_Central"/>
</dbReference>
<keyword evidence="5" id="KW-0812">Transmembrane</keyword>
<gene>
    <name evidence="7" type="ORF">GLYMA_08G305500</name>
</gene>
<feature type="compositionally biased region" description="Basic and acidic residues" evidence="4">
    <location>
        <begin position="52"/>
        <end position="90"/>
    </location>
</feature>
<dbReference type="SUPFAM" id="SSF47576">
    <property type="entry name" value="Calponin-homology domain, CH-domain"/>
    <property type="match status" value="1"/>
</dbReference>
<protein>
    <recommendedName>
        <fullName evidence="6">Calponin-homology (CH) domain-containing protein</fullName>
    </recommendedName>
</protein>
<evidence type="ECO:0000256" key="2">
    <source>
        <dbReference type="ARBA" id="ARBA00022737"/>
    </source>
</evidence>
<dbReference type="PROSITE" id="PS50021">
    <property type="entry name" value="CH"/>
    <property type="match status" value="1"/>
</dbReference>
<dbReference type="Pfam" id="PF00307">
    <property type="entry name" value="CH"/>
    <property type="match status" value="1"/>
</dbReference>
<dbReference type="PANTHER" id="PTHR19961">
    <property type="entry name" value="FIMBRIN/PLASTIN"/>
    <property type="match status" value="1"/>
</dbReference>
<reference evidence="7 8" key="1">
    <citation type="journal article" date="2010" name="Nature">
        <title>Genome sequence of the palaeopolyploid soybean.</title>
        <authorList>
            <person name="Schmutz J."/>
            <person name="Cannon S.B."/>
            <person name="Schlueter J."/>
            <person name="Ma J."/>
            <person name="Mitros T."/>
            <person name="Nelson W."/>
            <person name="Hyten D.L."/>
            <person name="Song Q."/>
            <person name="Thelen J.J."/>
            <person name="Cheng J."/>
            <person name="Xu D."/>
            <person name="Hellsten U."/>
            <person name="May G.D."/>
            <person name="Yu Y."/>
            <person name="Sakurai T."/>
            <person name="Umezawa T."/>
            <person name="Bhattacharyya M.K."/>
            <person name="Sandhu D."/>
            <person name="Valliyodan B."/>
            <person name="Lindquist E."/>
            <person name="Peto M."/>
            <person name="Grant D."/>
            <person name="Shu S."/>
            <person name="Goodstein D."/>
            <person name="Barry K."/>
            <person name="Futrell-Griggs M."/>
            <person name="Abernathy B."/>
            <person name="Du J."/>
            <person name="Tian Z."/>
            <person name="Zhu L."/>
            <person name="Gill N."/>
            <person name="Joshi T."/>
            <person name="Libault M."/>
            <person name="Sethuraman A."/>
            <person name="Zhang X.-C."/>
            <person name="Shinozaki K."/>
            <person name="Nguyen H.T."/>
            <person name="Wing R.A."/>
            <person name="Cregan P."/>
            <person name="Specht J."/>
            <person name="Grimwood J."/>
            <person name="Rokhsar D."/>
            <person name="Stacey G."/>
            <person name="Shoemaker R.C."/>
            <person name="Jackson S.A."/>
        </authorList>
    </citation>
    <scope>NUCLEOTIDE SEQUENCE</scope>
    <source>
        <strain evidence="8">cv. Williams 82</strain>
        <tissue evidence="7">Callus</tissue>
    </source>
</reference>
<reference evidence="7" key="3">
    <citation type="submission" date="2018-07" db="EMBL/GenBank/DDBJ databases">
        <title>WGS assembly of Glycine max.</title>
        <authorList>
            <person name="Schmutz J."/>
            <person name="Cannon S."/>
            <person name="Schlueter J."/>
            <person name="Ma J."/>
            <person name="Mitros T."/>
            <person name="Nelson W."/>
            <person name="Hyten D."/>
            <person name="Song Q."/>
            <person name="Thelen J."/>
            <person name="Cheng J."/>
            <person name="Xu D."/>
            <person name="Hellsten U."/>
            <person name="May G."/>
            <person name="Yu Y."/>
            <person name="Sakurai T."/>
            <person name="Umezawa T."/>
            <person name="Bhattacharyya M."/>
            <person name="Sandhu D."/>
            <person name="Valliyodan B."/>
            <person name="Lindquist E."/>
            <person name="Peto M."/>
            <person name="Grant D."/>
            <person name="Shu S."/>
            <person name="Goodstein D."/>
            <person name="Barry K."/>
            <person name="Futrell-Griggs M."/>
            <person name="Abernathy B."/>
            <person name="Du J."/>
            <person name="Tian Z."/>
            <person name="Zhu L."/>
            <person name="Gill N."/>
            <person name="Joshi T."/>
            <person name="Libault M."/>
            <person name="Sethuraman A."/>
            <person name="Zhang X."/>
            <person name="Shinozaki K."/>
            <person name="Nguyen H."/>
            <person name="Wing R."/>
            <person name="Cregan P."/>
            <person name="Specht J."/>
            <person name="Grimwood J."/>
            <person name="Rokhsar D."/>
            <person name="Stacey G."/>
            <person name="Shoemaker R."/>
            <person name="Jackson S."/>
        </authorList>
    </citation>
    <scope>NUCLEOTIDE SEQUENCE</scope>
    <source>
        <tissue evidence="7">Callus</tissue>
    </source>
</reference>
<dbReference type="GO" id="GO:0051639">
    <property type="term" value="P:actin filament network formation"/>
    <property type="evidence" value="ECO:0000318"/>
    <property type="project" value="GO_Central"/>
</dbReference>
<dbReference type="SMR" id="A0A0R0J1Q2"/>
<feature type="domain" description="Calponin-homology (CH)" evidence="6">
    <location>
        <begin position="247"/>
        <end position="353"/>
    </location>
</feature>
<keyword evidence="3" id="KW-0009">Actin-binding</keyword>
<evidence type="ECO:0000256" key="3">
    <source>
        <dbReference type="ARBA" id="ARBA00023203"/>
    </source>
</evidence>
<keyword evidence="5" id="KW-1133">Transmembrane helix</keyword>
<evidence type="ECO:0000313" key="7">
    <source>
        <dbReference type="EMBL" id="KRH45995.1"/>
    </source>
</evidence>
<dbReference type="InterPro" id="IPR008978">
    <property type="entry name" value="HSP20-like_chaperone"/>
</dbReference>
<dbReference type="PaxDb" id="3847-GLYMA08G41813.1"/>
<organism evidence="7">
    <name type="scientific">Glycine max</name>
    <name type="common">Soybean</name>
    <name type="synonym">Glycine hispida</name>
    <dbReference type="NCBI Taxonomy" id="3847"/>
    <lineage>
        <taxon>Eukaryota</taxon>
        <taxon>Viridiplantae</taxon>
        <taxon>Streptophyta</taxon>
        <taxon>Embryophyta</taxon>
        <taxon>Tracheophyta</taxon>
        <taxon>Spermatophyta</taxon>
        <taxon>Magnoliopsida</taxon>
        <taxon>eudicotyledons</taxon>
        <taxon>Gunneridae</taxon>
        <taxon>Pentapetalae</taxon>
        <taxon>rosids</taxon>
        <taxon>fabids</taxon>
        <taxon>Fabales</taxon>
        <taxon>Fabaceae</taxon>
        <taxon>Papilionoideae</taxon>
        <taxon>50 kb inversion clade</taxon>
        <taxon>NPAAA clade</taxon>
        <taxon>indigoferoid/millettioid clade</taxon>
        <taxon>Phaseoleae</taxon>
        <taxon>Glycine</taxon>
        <taxon>Glycine subgen. Soja</taxon>
    </lineage>
</organism>
<keyword evidence="9" id="KW-1185">Reference proteome</keyword>
<dbReference type="InterPro" id="IPR015424">
    <property type="entry name" value="PyrdxlP-dep_Trfase"/>
</dbReference>
<keyword evidence="2" id="KW-0677">Repeat</keyword>
<sequence length="505" mass="58427">MSNPITFLVRVFEFVSEHSDFLETKSAEKEVASLVCAVEKKREFLKVEREKVEKKKREDLKASKERGKSDKRLKEEKKSKAEDTNKDKSTSRGKPKKAISAFFFSMFIRPSYLFWGLIFFYLFSFNTWTVPNKGNGLDLEKYSWTQSLQEVNVNVPVPNGTKSRVLPLKFEIQSSYYQTIILIFSHPFIYKMERPMLICLMSLLLNIAVRSPWIPRMAMKGQIWSGLSTDTKKMSYAEMMTDDVQTSREERCFQLWINSLGISTHVNNMFEDVRNGWILLEVVDNIFPRSVNWKHATRPPIRMPFRKVENCNQVIKIGKQLRFSLVNLAGNDIVQENKKLILALLWQLMRFTMLQLLKILRSDSQGKEITDADILKWVNRKVKSTGRTSQIESFKAWTEASSIPRALVSIILRLPRLKFTIVTLGKDGCIMLEKCVDDAVLVSPEISEVIHNQSNKLGSFSHGYTYSGHPAACAVAIEALNIYNLKLMLFWQYQYHLLSVTLVRQ</sequence>
<evidence type="ECO:0000256" key="4">
    <source>
        <dbReference type="SAM" id="MobiDB-lite"/>
    </source>
</evidence>
<dbReference type="Pfam" id="PF04969">
    <property type="entry name" value="CS"/>
    <property type="match status" value="1"/>
</dbReference>
<proteinExistence type="predicted"/>
<dbReference type="PANTHER" id="PTHR19961:SF62">
    <property type="entry name" value="FIMBRIN-1"/>
    <property type="match status" value="1"/>
</dbReference>